<protein>
    <submittedName>
        <fullName evidence="2">Uncharacterized protein</fullName>
    </submittedName>
</protein>
<dbReference type="RefSeq" id="XP_018379511.1">
    <property type="nucleotide sequence ID" value="XM_018532335.1"/>
</dbReference>
<sequence length="326" mass="31437">MKLLATFTLFGALVAAAPVADPIEARATTSSAVKTSSAAATIKTSSAVAAVTSKTSSAAAVVSSKASSVVVVASSKASSVVVAVSSKASSVVVAVSSKASSAVVTTSTAAPLLGVNVGGSSSPLVGVKLSSSTLLAVVVGSGSTSTTAAASTITAAPTGTAATASTALPSTFSAPVQGQGVLSLNNLPAMPGVIDKTFSGVLGAAYGLMSGACDSSYRCNITVAGSISNLLVDGNNYQTASSVAAWCDGGRCYGAATVPVTATAPFIITCDQLSGTQACSATISGAANAIFTNGQSVELWGWATPAGYCQNGVCTASITAVGDPMY</sequence>
<reference evidence="2 3" key="1">
    <citation type="submission" date="2016-05" db="EMBL/GenBank/DDBJ databases">
        <title>Comparative analysis of secretome profiles of manganese(II)-oxidizing ascomycete fungi.</title>
        <authorList>
            <consortium name="DOE Joint Genome Institute"/>
            <person name="Zeiner C.A."/>
            <person name="Purvine S.O."/>
            <person name="Zink E.M."/>
            <person name="Wu S."/>
            <person name="Pasa-Tolic L."/>
            <person name="Chaput D.L."/>
            <person name="Haridas S."/>
            <person name="Grigoriev I.V."/>
            <person name="Santelli C.M."/>
            <person name="Hansel C.M."/>
        </authorList>
    </citation>
    <scope>NUCLEOTIDE SEQUENCE [LARGE SCALE GENOMIC DNA]</scope>
    <source>
        <strain evidence="2 3">SRC1lrK2f</strain>
    </source>
</reference>
<dbReference type="EMBL" id="KV441503">
    <property type="protein sequence ID" value="OAG14090.1"/>
    <property type="molecule type" value="Genomic_DNA"/>
</dbReference>
<evidence type="ECO:0000313" key="2">
    <source>
        <dbReference type="EMBL" id="OAG14090.1"/>
    </source>
</evidence>
<evidence type="ECO:0000313" key="3">
    <source>
        <dbReference type="Proteomes" id="UP000077248"/>
    </source>
</evidence>
<dbReference type="GeneID" id="29117929"/>
<dbReference type="Proteomes" id="UP000077248">
    <property type="component" value="Unassembled WGS sequence"/>
</dbReference>
<dbReference type="KEGG" id="aalt:CC77DRAFT_580080"/>
<name>A0A177D4M5_ALTAL</name>
<keyword evidence="3" id="KW-1185">Reference proteome</keyword>
<feature type="chain" id="PRO_5008059003" evidence="1">
    <location>
        <begin position="17"/>
        <end position="326"/>
    </location>
</feature>
<feature type="signal peptide" evidence="1">
    <location>
        <begin position="1"/>
        <end position="16"/>
    </location>
</feature>
<dbReference type="VEuPathDB" id="FungiDB:CC77DRAFT_580080"/>
<organism evidence="2 3">
    <name type="scientific">Alternaria alternata</name>
    <name type="common">Alternaria rot fungus</name>
    <name type="synonym">Torula alternata</name>
    <dbReference type="NCBI Taxonomy" id="5599"/>
    <lineage>
        <taxon>Eukaryota</taxon>
        <taxon>Fungi</taxon>
        <taxon>Dikarya</taxon>
        <taxon>Ascomycota</taxon>
        <taxon>Pezizomycotina</taxon>
        <taxon>Dothideomycetes</taxon>
        <taxon>Pleosporomycetidae</taxon>
        <taxon>Pleosporales</taxon>
        <taxon>Pleosporineae</taxon>
        <taxon>Pleosporaceae</taxon>
        <taxon>Alternaria</taxon>
        <taxon>Alternaria sect. Alternaria</taxon>
        <taxon>Alternaria alternata complex</taxon>
    </lineage>
</organism>
<proteinExistence type="predicted"/>
<dbReference type="AlphaFoldDB" id="A0A177D4M5"/>
<evidence type="ECO:0000256" key="1">
    <source>
        <dbReference type="SAM" id="SignalP"/>
    </source>
</evidence>
<gene>
    <name evidence="2" type="ORF">CC77DRAFT_580080</name>
</gene>
<accession>A0A177D4M5</accession>
<keyword evidence="1" id="KW-0732">Signal</keyword>